<accession>A0A3D9ULC8</accession>
<dbReference type="GO" id="GO:0016491">
    <property type="term" value="F:oxidoreductase activity"/>
    <property type="evidence" value="ECO:0007669"/>
    <property type="project" value="UniProtKB-KW"/>
</dbReference>
<evidence type="ECO:0000256" key="1">
    <source>
        <dbReference type="ARBA" id="ARBA00001947"/>
    </source>
</evidence>
<keyword evidence="3" id="KW-0862">Zinc</keyword>
<keyword evidence="7" id="KW-1185">Reference proteome</keyword>
<sequence>MATMTAVRADLQAHTVSVEEVPVPTPGPGEIRIAVKAAGVCLSDVHLVEGTISPLFLDGHVVTLGHEVAGVVDALGPDTHGPEVGSRVLLQGGHRTREGRVLTRGVDYDGGYADYAVARAETVVPIPDSLPFEQAAIIPDAISTPWAAVRTTAHVHAGEAVGVWGLGGLGTHAVQLLRMSGAAPIIAVDPIEAARDRAVALGADAVASPDEAPEVIARLAPAGLDAAFDFAGVGPVRTQALRALGVHGRLVVVGLAGKGFEIESDTAFACKGQAVLGHYGSEGKHVLELVHLLEHQRLDFSTSVTQTFPLDQAPEVIDRLERKEGNPIRFVLIP</sequence>
<protein>
    <submittedName>
        <fullName evidence="6">D-arabinose 1-dehydrogenase-like Zn-dependent alcohol dehydrogenase</fullName>
    </submittedName>
</protein>
<dbReference type="SUPFAM" id="SSF51735">
    <property type="entry name" value="NAD(P)-binding Rossmann-fold domains"/>
    <property type="match status" value="1"/>
</dbReference>
<dbReference type="Pfam" id="PF08240">
    <property type="entry name" value="ADH_N"/>
    <property type="match status" value="1"/>
</dbReference>
<dbReference type="InterPro" id="IPR020843">
    <property type="entry name" value="ER"/>
</dbReference>
<dbReference type="Pfam" id="PF00107">
    <property type="entry name" value="ADH_zinc_N"/>
    <property type="match status" value="1"/>
</dbReference>
<evidence type="ECO:0000313" key="7">
    <source>
        <dbReference type="Proteomes" id="UP000256253"/>
    </source>
</evidence>
<name>A0A3D9ULC8_9MICO</name>
<dbReference type="InterPro" id="IPR013154">
    <property type="entry name" value="ADH-like_N"/>
</dbReference>
<evidence type="ECO:0000259" key="5">
    <source>
        <dbReference type="SMART" id="SM00829"/>
    </source>
</evidence>
<dbReference type="SMART" id="SM00829">
    <property type="entry name" value="PKS_ER"/>
    <property type="match status" value="1"/>
</dbReference>
<dbReference type="Gene3D" id="3.90.180.10">
    <property type="entry name" value="Medium-chain alcohol dehydrogenases, catalytic domain"/>
    <property type="match status" value="1"/>
</dbReference>
<keyword evidence="4" id="KW-0560">Oxidoreductase</keyword>
<dbReference type="SUPFAM" id="SSF50129">
    <property type="entry name" value="GroES-like"/>
    <property type="match status" value="1"/>
</dbReference>
<dbReference type="InterPro" id="IPR013149">
    <property type="entry name" value="ADH-like_C"/>
</dbReference>
<dbReference type="OrthoDB" id="9797931at2"/>
<proteinExistence type="predicted"/>
<dbReference type="EMBL" id="QTUA01000001">
    <property type="protein sequence ID" value="REF29223.1"/>
    <property type="molecule type" value="Genomic_DNA"/>
</dbReference>
<gene>
    <name evidence="6" type="ORF">DFJ65_0157</name>
</gene>
<feature type="domain" description="Enoyl reductase (ER)" evidence="5">
    <location>
        <begin position="9"/>
        <end position="332"/>
    </location>
</feature>
<evidence type="ECO:0000313" key="6">
    <source>
        <dbReference type="EMBL" id="REF29223.1"/>
    </source>
</evidence>
<organism evidence="6 7">
    <name type="scientific">Calidifontibacter indicus</name>
    <dbReference type="NCBI Taxonomy" id="419650"/>
    <lineage>
        <taxon>Bacteria</taxon>
        <taxon>Bacillati</taxon>
        <taxon>Actinomycetota</taxon>
        <taxon>Actinomycetes</taxon>
        <taxon>Micrococcales</taxon>
        <taxon>Dermacoccaceae</taxon>
        <taxon>Calidifontibacter</taxon>
    </lineage>
</organism>
<dbReference type="PANTHER" id="PTHR43401:SF2">
    <property type="entry name" value="L-THREONINE 3-DEHYDROGENASE"/>
    <property type="match status" value="1"/>
</dbReference>
<reference evidence="6 7" key="1">
    <citation type="submission" date="2018-08" db="EMBL/GenBank/DDBJ databases">
        <title>Sequencing the genomes of 1000 actinobacteria strains.</title>
        <authorList>
            <person name="Klenk H.-P."/>
        </authorList>
    </citation>
    <scope>NUCLEOTIDE SEQUENCE [LARGE SCALE GENOMIC DNA]</scope>
    <source>
        <strain evidence="6 7">DSM 22967</strain>
    </source>
</reference>
<keyword evidence="2" id="KW-0479">Metal-binding</keyword>
<comment type="cofactor">
    <cofactor evidence="1">
        <name>Zn(2+)</name>
        <dbReference type="ChEBI" id="CHEBI:29105"/>
    </cofactor>
</comment>
<dbReference type="RefSeq" id="WP_115921360.1">
    <property type="nucleotide sequence ID" value="NZ_QTUA01000001.1"/>
</dbReference>
<dbReference type="InterPro" id="IPR050129">
    <property type="entry name" value="Zn_alcohol_dh"/>
</dbReference>
<dbReference type="AlphaFoldDB" id="A0A3D9ULC8"/>
<evidence type="ECO:0000256" key="4">
    <source>
        <dbReference type="ARBA" id="ARBA00023002"/>
    </source>
</evidence>
<dbReference type="GO" id="GO:0046872">
    <property type="term" value="F:metal ion binding"/>
    <property type="evidence" value="ECO:0007669"/>
    <property type="project" value="UniProtKB-KW"/>
</dbReference>
<dbReference type="InterPro" id="IPR011032">
    <property type="entry name" value="GroES-like_sf"/>
</dbReference>
<evidence type="ECO:0000256" key="3">
    <source>
        <dbReference type="ARBA" id="ARBA00022833"/>
    </source>
</evidence>
<comment type="caution">
    <text evidence="6">The sequence shown here is derived from an EMBL/GenBank/DDBJ whole genome shotgun (WGS) entry which is preliminary data.</text>
</comment>
<evidence type="ECO:0000256" key="2">
    <source>
        <dbReference type="ARBA" id="ARBA00022723"/>
    </source>
</evidence>
<dbReference type="Proteomes" id="UP000256253">
    <property type="component" value="Unassembled WGS sequence"/>
</dbReference>
<dbReference type="InterPro" id="IPR036291">
    <property type="entry name" value="NAD(P)-bd_dom_sf"/>
</dbReference>
<dbReference type="PANTHER" id="PTHR43401">
    <property type="entry name" value="L-THREONINE 3-DEHYDROGENASE"/>
    <property type="match status" value="1"/>
</dbReference>